<sequence>MKKRINNFLGNMSPWAVIGMSLILVIVVLVLAFMNYNREKQYMGRVLSEKGSALIKAFEAGTRTGMMGMLGEGPNLQVLMQEIATQPDILYIAVVDSSGEILAHSNEVEIGQQFISEKDLTELAVTKDSQWRVVDEPEGTKSFEVFKRFLPALAQRTQSGLPAAMQQRRSQMMQRMMGRQSGGMSDDWCQPGWMSGLKQDRILDPAERPAIFIGMDVAPFEEAIAEDVSLTLTMSGILLLLGLGGVVSLFWMQSHTRSKKLLQDSQALTAEMVANIPEGLVVCDPDGRITYANDIALALLARDYDDITRIVGQQAKTLLPDELWVLRSSVNTEQQVVEKEMELALNDGHKLPIAAVVTDIITEEGVNVGQLFMVRDLSQVKELQEEVRKADRMAAIGHLAAGVAHEVRNPLSSIKGYATYFGSLFDEGSDNRKAAEVMTSEVDRLNRVISELLEMARPADVKLRDTDVSTLLESSLRLVKQEAESAGVSVSLETSKDIGDVILDPDRMTQAMINLYVNAIQAMPDGGTLAVDANRHGAFLQLTVSDTGAGLSDADVSRIFDPYFTTKQTGTGLGLAIVSKIVEAHSGEIKVEYTGPNGTAFTILIPIESKGTA</sequence>
<keyword evidence="7 14" id="KW-0812">Transmembrane</keyword>
<keyword evidence="9 17" id="KW-0418">Kinase</keyword>
<dbReference type="SUPFAM" id="SSF103190">
    <property type="entry name" value="Sensory domain-like"/>
    <property type="match status" value="1"/>
</dbReference>
<dbReference type="Gene3D" id="1.10.287.130">
    <property type="match status" value="1"/>
</dbReference>
<evidence type="ECO:0000256" key="4">
    <source>
        <dbReference type="ARBA" id="ARBA00022475"/>
    </source>
</evidence>
<keyword evidence="6" id="KW-0808">Transferase</keyword>
<dbReference type="SUPFAM" id="SSF55874">
    <property type="entry name" value="ATPase domain of HSP90 chaperone/DNA topoisomerase II/histidine kinase"/>
    <property type="match status" value="1"/>
</dbReference>
<evidence type="ECO:0000256" key="10">
    <source>
        <dbReference type="ARBA" id="ARBA00022840"/>
    </source>
</evidence>
<evidence type="ECO:0000313" key="18">
    <source>
        <dbReference type="Proteomes" id="UP000011724"/>
    </source>
</evidence>
<feature type="transmembrane region" description="Helical" evidence="14">
    <location>
        <begin position="230"/>
        <end position="252"/>
    </location>
</feature>
<dbReference type="KEGG" id="dpi:BN4_10639"/>
<dbReference type="RefSeq" id="WP_015413930.1">
    <property type="nucleotide sequence ID" value="NC_020409.1"/>
</dbReference>
<dbReference type="PANTHER" id="PTHR43065:SF10">
    <property type="entry name" value="PEROXIDE STRESS-ACTIVATED HISTIDINE KINASE MAK3"/>
    <property type="match status" value="1"/>
</dbReference>
<evidence type="ECO:0000256" key="5">
    <source>
        <dbReference type="ARBA" id="ARBA00022553"/>
    </source>
</evidence>
<dbReference type="Gene3D" id="3.30.565.10">
    <property type="entry name" value="Histidine kinase-like ATPase, C-terminal domain"/>
    <property type="match status" value="1"/>
</dbReference>
<comment type="subcellular location">
    <subcellularLocation>
        <location evidence="2">Cell membrane</location>
        <topology evidence="2">Multi-pass membrane protein</topology>
    </subcellularLocation>
</comment>
<dbReference type="eggNOG" id="COG3852">
    <property type="taxonomic scope" value="Bacteria"/>
</dbReference>
<evidence type="ECO:0000256" key="14">
    <source>
        <dbReference type="SAM" id="Phobius"/>
    </source>
</evidence>
<dbReference type="InterPro" id="IPR005467">
    <property type="entry name" value="His_kinase_dom"/>
</dbReference>
<evidence type="ECO:0000256" key="12">
    <source>
        <dbReference type="ARBA" id="ARBA00023012"/>
    </source>
</evidence>
<dbReference type="CDD" id="cd00082">
    <property type="entry name" value="HisKA"/>
    <property type="match status" value="1"/>
</dbReference>
<dbReference type="InterPro" id="IPR035965">
    <property type="entry name" value="PAS-like_dom_sf"/>
</dbReference>
<dbReference type="Pfam" id="PF17203">
    <property type="entry name" value="sCache_3_2"/>
    <property type="match status" value="1"/>
</dbReference>
<protein>
    <recommendedName>
        <fullName evidence="3">histidine kinase</fullName>
        <ecNumber evidence="3">2.7.13.3</ecNumber>
    </recommendedName>
</protein>
<dbReference type="HOGENOM" id="CLU_000445_89_29_7"/>
<feature type="domain" description="Histidine kinase" evidence="15">
    <location>
        <begin position="402"/>
        <end position="609"/>
    </location>
</feature>
<dbReference type="PANTHER" id="PTHR43065">
    <property type="entry name" value="SENSOR HISTIDINE KINASE"/>
    <property type="match status" value="1"/>
</dbReference>
<evidence type="ECO:0000256" key="2">
    <source>
        <dbReference type="ARBA" id="ARBA00004651"/>
    </source>
</evidence>
<feature type="transmembrane region" description="Helical" evidence="14">
    <location>
        <begin position="12"/>
        <end position="36"/>
    </location>
</feature>
<dbReference type="InterPro" id="IPR003594">
    <property type="entry name" value="HATPase_dom"/>
</dbReference>
<keyword evidence="13 14" id="KW-0472">Membrane</keyword>
<dbReference type="SMART" id="SM00388">
    <property type="entry name" value="HisKA"/>
    <property type="match status" value="1"/>
</dbReference>
<dbReference type="PRINTS" id="PR00344">
    <property type="entry name" value="BCTRLSENSOR"/>
</dbReference>
<dbReference type="GO" id="GO:0005886">
    <property type="term" value="C:plasma membrane"/>
    <property type="evidence" value="ECO:0007669"/>
    <property type="project" value="UniProtKB-SubCell"/>
</dbReference>
<dbReference type="BioCyc" id="DPIE1322246:BN4_RS03270-MONOMER"/>
<dbReference type="InterPro" id="IPR036097">
    <property type="entry name" value="HisK_dim/P_sf"/>
</dbReference>
<accession>M1WJG9</accession>
<keyword evidence="12" id="KW-0902">Two-component regulatory system</keyword>
<dbReference type="InterPro" id="IPR000014">
    <property type="entry name" value="PAS"/>
</dbReference>
<dbReference type="EC" id="2.7.13.3" evidence="3"/>
<keyword evidence="10" id="KW-0067">ATP-binding</keyword>
<dbReference type="InterPro" id="IPR033463">
    <property type="entry name" value="sCache_3"/>
</dbReference>
<dbReference type="InterPro" id="IPR000700">
    <property type="entry name" value="PAS-assoc_C"/>
</dbReference>
<dbReference type="InterPro" id="IPR036890">
    <property type="entry name" value="HATPase_C_sf"/>
</dbReference>
<evidence type="ECO:0000256" key="9">
    <source>
        <dbReference type="ARBA" id="ARBA00022777"/>
    </source>
</evidence>
<evidence type="ECO:0000256" key="13">
    <source>
        <dbReference type="ARBA" id="ARBA00023136"/>
    </source>
</evidence>
<proteinExistence type="predicted"/>
<keyword evidence="11 14" id="KW-1133">Transmembrane helix</keyword>
<dbReference type="PATRIC" id="fig|879567.3.peg.659"/>
<dbReference type="PROSITE" id="PS50113">
    <property type="entry name" value="PAC"/>
    <property type="match status" value="1"/>
</dbReference>
<evidence type="ECO:0000256" key="3">
    <source>
        <dbReference type="ARBA" id="ARBA00012438"/>
    </source>
</evidence>
<dbReference type="InterPro" id="IPR029151">
    <property type="entry name" value="Sensor-like_sf"/>
</dbReference>
<evidence type="ECO:0000313" key="17">
    <source>
        <dbReference type="EMBL" id="CCH47876.1"/>
    </source>
</evidence>
<dbReference type="PROSITE" id="PS50109">
    <property type="entry name" value="HIS_KIN"/>
    <property type="match status" value="1"/>
</dbReference>
<feature type="domain" description="PAC" evidence="16">
    <location>
        <begin position="337"/>
        <end position="389"/>
    </location>
</feature>
<evidence type="ECO:0000256" key="1">
    <source>
        <dbReference type="ARBA" id="ARBA00000085"/>
    </source>
</evidence>
<evidence type="ECO:0000256" key="6">
    <source>
        <dbReference type="ARBA" id="ARBA00022679"/>
    </source>
</evidence>
<dbReference type="SUPFAM" id="SSF47384">
    <property type="entry name" value="Homodimeric domain of signal transducing histidine kinase"/>
    <property type="match status" value="1"/>
</dbReference>
<dbReference type="Proteomes" id="UP000011724">
    <property type="component" value="Chromosome"/>
</dbReference>
<dbReference type="Pfam" id="PF02518">
    <property type="entry name" value="HATPase_c"/>
    <property type="match status" value="1"/>
</dbReference>
<dbReference type="EMBL" id="FO203427">
    <property type="protein sequence ID" value="CCH47876.1"/>
    <property type="molecule type" value="Genomic_DNA"/>
</dbReference>
<dbReference type="STRING" id="1322246.BN4_10639"/>
<reference evidence="17 18" key="1">
    <citation type="journal article" date="2013" name="PLoS ONE">
        <title>The first genomic and proteomic characterization of a deep-sea sulfate reducer: insights into the piezophilic lifestyle of Desulfovibrio piezophilus.</title>
        <authorList>
            <person name="Pradel N."/>
            <person name="Ji B."/>
            <person name="Gimenez G."/>
            <person name="Talla E."/>
            <person name="Lenoble P."/>
            <person name="Garel M."/>
            <person name="Tamburini C."/>
            <person name="Fourquet P."/>
            <person name="Lebrun R."/>
            <person name="Bertin P."/>
            <person name="Denis Y."/>
            <person name="Pophillat M."/>
            <person name="Barbe V."/>
            <person name="Ollivier B."/>
            <person name="Dolla A."/>
        </authorList>
    </citation>
    <scope>NUCLEOTIDE SEQUENCE [LARGE SCALE GENOMIC DNA]</scope>
    <source>
        <strain evidence="18">DSM 10523 / SB164P1</strain>
    </source>
</reference>
<evidence type="ECO:0000256" key="11">
    <source>
        <dbReference type="ARBA" id="ARBA00022989"/>
    </source>
</evidence>
<dbReference type="GO" id="GO:0005524">
    <property type="term" value="F:ATP binding"/>
    <property type="evidence" value="ECO:0007669"/>
    <property type="project" value="UniProtKB-KW"/>
</dbReference>
<dbReference type="OrthoDB" id="9773941at2"/>
<dbReference type="Pfam" id="PF13426">
    <property type="entry name" value="PAS_9"/>
    <property type="match status" value="1"/>
</dbReference>
<organism evidence="17 18">
    <name type="scientific">Pseudodesulfovibrio piezophilus (strain DSM 21447 / JCM 15486 / C1TLV30)</name>
    <name type="common">Desulfovibrio piezophilus</name>
    <dbReference type="NCBI Taxonomy" id="1322246"/>
    <lineage>
        <taxon>Bacteria</taxon>
        <taxon>Pseudomonadati</taxon>
        <taxon>Thermodesulfobacteriota</taxon>
        <taxon>Desulfovibrionia</taxon>
        <taxon>Desulfovibrionales</taxon>
        <taxon>Desulfovibrionaceae</taxon>
    </lineage>
</organism>
<gene>
    <name evidence="17" type="ordered locus">BN4_10639</name>
</gene>
<dbReference type="AlphaFoldDB" id="M1WJG9"/>
<reference evidence="18" key="2">
    <citation type="journal article" date="2013" name="Stand. Genomic Sci.">
        <title>Complete genome sequence of Desulfocapsa sulfexigens, a marine deltaproteobacterium specialized in disproportionating inorganic sulfur compounds.</title>
        <authorList>
            <person name="Finster K.W."/>
            <person name="Kjeldsen K.U."/>
            <person name="Kube M."/>
            <person name="Reinhardt R."/>
            <person name="Mussmann M."/>
            <person name="Amann R."/>
            <person name="Schreiber L."/>
        </authorList>
    </citation>
    <scope>NUCLEOTIDE SEQUENCE [LARGE SCALE GENOMIC DNA]</scope>
    <source>
        <strain evidence="18">DSM 10523 / SB164P1</strain>
    </source>
</reference>
<dbReference type="Pfam" id="PF00512">
    <property type="entry name" value="HisKA"/>
    <property type="match status" value="1"/>
</dbReference>
<evidence type="ECO:0000256" key="8">
    <source>
        <dbReference type="ARBA" id="ARBA00022741"/>
    </source>
</evidence>
<keyword evidence="5" id="KW-0597">Phosphoprotein</keyword>
<dbReference type="InterPro" id="IPR004358">
    <property type="entry name" value="Sig_transdc_His_kin-like_C"/>
</dbReference>
<evidence type="ECO:0000259" key="16">
    <source>
        <dbReference type="PROSITE" id="PS50113"/>
    </source>
</evidence>
<comment type="catalytic activity">
    <reaction evidence="1">
        <text>ATP + protein L-histidine = ADP + protein N-phospho-L-histidine.</text>
        <dbReference type="EC" id="2.7.13.3"/>
    </reaction>
</comment>
<evidence type="ECO:0000259" key="15">
    <source>
        <dbReference type="PROSITE" id="PS50109"/>
    </source>
</evidence>
<dbReference type="CDD" id="cd00130">
    <property type="entry name" value="PAS"/>
    <property type="match status" value="1"/>
</dbReference>
<keyword evidence="4" id="KW-1003">Cell membrane</keyword>
<name>M1WJG9_PSEP2</name>
<dbReference type="InterPro" id="IPR003661">
    <property type="entry name" value="HisK_dim/P_dom"/>
</dbReference>
<dbReference type="Gene3D" id="3.30.450.20">
    <property type="entry name" value="PAS domain"/>
    <property type="match status" value="2"/>
</dbReference>
<keyword evidence="18" id="KW-1185">Reference proteome</keyword>
<keyword evidence="8" id="KW-0547">Nucleotide-binding</keyword>
<dbReference type="SUPFAM" id="SSF55785">
    <property type="entry name" value="PYP-like sensor domain (PAS domain)"/>
    <property type="match status" value="1"/>
</dbReference>
<evidence type="ECO:0000256" key="7">
    <source>
        <dbReference type="ARBA" id="ARBA00022692"/>
    </source>
</evidence>
<dbReference type="GO" id="GO:0000155">
    <property type="term" value="F:phosphorelay sensor kinase activity"/>
    <property type="evidence" value="ECO:0007669"/>
    <property type="project" value="InterPro"/>
</dbReference>
<dbReference type="SMART" id="SM00387">
    <property type="entry name" value="HATPase_c"/>
    <property type="match status" value="1"/>
</dbReference>